<feature type="signal peptide" evidence="1">
    <location>
        <begin position="1"/>
        <end position="25"/>
    </location>
</feature>
<feature type="chain" id="PRO_5022226250" description="DUF1570 domain-containing protein" evidence="1">
    <location>
        <begin position="26"/>
        <end position="443"/>
    </location>
</feature>
<evidence type="ECO:0008006" key="4">
    <source>
        <dbReference type="Google" id="ProtNLM"/>
    </source>
</evidence>
<dbReference type="OrthoDB" id="247580at2"/>
<dbReference type="EMBL" id="CP036271">
    <property type="protein sequence ID" value="QDT56129.1"/>
    <property type="molecule type" value="Genomic_DNA"/>
</dbReference>
<dbReference type="RefSeq" id="WP_145033076.1">
    <property type="nucleotide sequence ID" value="NZ_CP036271.1"/>
</dbReference>
<accession>A0A517SJ41</accession>
<dbReference type="Proteomes" id="UP000315700">
    <property type="component" value="Chromosome"/>
</dbReference>
<sequence length="443" mass="49695" precursor="true">MSRRIAQLRFVLVVMLLASASSTPAADRVVRPAVARSEYDDARLRELGIEKFESKRLRLFTDIDPAKARPLPLLVDRLYDVWTAKFGPLPPAADGAEFQITGYLMKDADRFRAAKMLRDDVPAFDHGRHIGLEFWMNEQEFDYYREHLLLHEATHCFMTAVPGADQPVWFHEGMAEMFGCHHADADGTMQFGVFPEPGRKYEGFARIKFLADEIAAGRAMAAQEVATLGPSDFAGFQKRPYAWSWLLCSFLDKHPTFRDRFHELCRLSNEPGFNRRLREAYRDEERLDPEWRLFISQMEPGFDFERSAIAFRKGAPFARPVDVTVRADRGWQSSGLMLQRGKAYVITATGQVTLGSSTKPWISGPAGISLRYAGGRPIGMLLAAVVDDPKQIGGEGGLLKPLAVGDSTVIEPATGGTLYFRVNDRFSSLTDNSGEYTVGVRLE</sequence>
<reference evidence="2 3" key="1">
    <citation type="submission" date="2019-02" db="EMBL/GenBank/DDBJ databases">
        <title>Deep-cultivation of Planctomycetes and their phenomic and genomic characterization uncovers novel biology.</title>
        <authorList>
            <person name="Wiegand S."/>
            <person name="Jogler M."/>
            <person name="Boedeker C."/>
            <person name="Pinto D."/>
            <person name="Vollmers J."/>
            <person name="Rivas-Marin E."/>
            <person name="Kohn T."/>
            <person name="Peeters S.H."/>
            <person name="Heuer A."/>
            <person name="Rast P."/>
            <person name="Oberbeckmann S."/>
            <person name="Bunk B."/>
            <person name="Jeske O."/>
            <person name="Meyerdierks A."/>
            <person name="Storesund J.E."/>
            <person name="Kallscheuer N."/>
            <person name="Luecker S."/>
            <person name="Lage O.M."/>
            <person name="Pohl T."/>
            <person name="Merkel B.J."/>
            <person name="Hornburger P."/>
            <person name="Mueller R.-W."/>
            <person name="Bruemmer F."/>
            <person name="Labrenz M."/>
            <person name="Spormann A.M."/>
            <person name="Op den Camp H."/>
            <person name="Overmann J."/>
            <person name="Amann R."/>
            <person name="Jetten M.S.M."/>
            <person name="Mascher T."/>
            <person name="Medema M.H."/>
            <person name="Devos D.P."/>
            <person name="Kaster A.-K."/>
            <person name="Ovreas L."/>
            <person name="Rohde M."/>
            <person name="Galperin M.Y."/>
            <person name="Jogler C."/>
        </authorList>
    </citation>
    <scope>NUCLEOTIDE SEQUENCE [LARGE SCALE GENOMIC DNA]</scope>
    <source>
        <strain evidence="2 3">Pan44</strain>
    </source>
</reference>
<dbReference type="AlphaFoldDB" id="A0A517SJ41"/>
<protein>
    <recommendedName>
        <fullName evidence="4">DUF1570 domain-containing protein</fullName>
    </recommendedName>
</protein>
<evidence type="ECO:0000313" key="2">
    <source>
        <dbReference type="EMBL" id="QDT56129.1"/>
    </source>
</evidence>
<evidence type="ECO:0000256" key="1">
    <source>
        <dbReference type="SAM" id="SignalP"/>
    </source>
</evidence>
<gene>
    <name evidence="2" type="ORF">Pan44_41800</name>
</gene>
<name>A0A517SJ41_9PLAN</name>
<keyword evidence="3" id="KW-1185">Reference proteome</keyword>
<organism evidence="2 3">
    <name type="scientific">Caulifigura coniformis</name>
    <dbReference type="NCBI Taxonomy" id="2527983"/>
    <lineage>
        <taxon>Bacteria</taxon>
        <taxon>Pseudomonadati</taxon>
        <taxon>Planctomycetota</taxon>
        <taxon>Planctomycetia</taxon>
        <taxon>Planctomycetales</taxon>
        <taxon>Planctomycetaceae</taxon>
        <taxon>Caulifigura</taxon>
    </lineage>
</organism>
<keyword evidence="1" id="KW-0732">Signal</keyword>
<dbReference type="InParanoid" id="A0A517SJ41"/>
<dbReference type="KEGG" id="ccos:Pan44_41800"/>
<proteinExistence type="predicted"/>
<evidence type="ECO:0000313" key="3">
    <source>
        <dbReference type="Proteomes" id="UP000315700"/>
    </source>
</evidence>
<dbReference type="Gene3D" id="2.60.120.430">
    <property type="entry name" value="Galactose-binding lectin"/>
    <property type="match status" value="1"/>
</dbReference>